<dbReference type="PATRIC" id="fig|626887.3.peg.1259"/>
<organism evidence="6 7">
    <name type="scientific">Marinobacter nanhaiticus D15-8W</name>
    <dbReference type="NCBI Taxonomy" id="626887"/>
    <lineage>
        <taxon>Bacteria</taxon>
        <taxon>Pseudomonadati</taxon>
        <taxon>Pseudomonadota</taxon>
        <taxon>Gammaproteobacteria</taxon>
        <taxon>Pseudomonadales</taxon>
        <taxon>Marinobacteraceae</taxon>
        <taxon>Marinobacter</taxon>
    </lineage>
</organism>
<dbReference type="Gene3D" id="3.40.50.12370">
    <property type="match status" value="1"/>
</dbReference>
<proteinExistence type="inferred from homology"/>
<comment type="subcellular location">
    <subcellularLocation>
        <location evidence="1">Cytoplasm</location>
    </subcellularLocation>
</comment>
<dbReference type="PRINTS" id="PR01438">
    <property type="entry name" value="UNVRSLSTRESS"/>
</dbReference>
<dbReference type="InterPro" id="IPR006015">
    <property type="entry name" value="Universal_stress_UspA"/>
</dbReference>
<dbReference type="InterPro" id="IPR006016">
    <property type="entry name" value="UspA"/>
</dbReference>
<sequence length="322" mass="35150">MKRFSKILYVSEPSVEQTGSIAQVIALCRSNQADLTLIEVIPPPTPGMVMPPGGPSADDLAVTRISNARKALISLLGPDADHDVDIDVRVGTKFMEVIRAVLEDGYDLVIKPAENPDWIERLFGSDDMHLLRKCPCPVWLMKPQKKTVYETVVAAIDFDPNEVDIDRDEQALNDQILEFASALALAESAELHLVHVWDAPEAGFISMWTDDPAKAEVSLVEGERARHEAGMDSRIQMLRSCLGEETYDYISPRVHVLMGSPRKAIPSLVSDLGADVLVMGTVARTGIPGLFIGNTSEAILDQLKCSVLAVKPAGFVTPIKPE</sequence>
<evidence type="ECO:0000313" key="6">
    <source>
        <dbReference type="EMBL" id="ENO14940.1"/>
    </source>
</evidence>
<comment type="function">
    <text evidence="4">Required for resistance to DNA-damaging agents.</text>
</comment>
<dbReference type="PANTHER" id="PTHR47892">
    <property type="entry name" value="UNIVERSAL STRESS PROTEIN E"/>
    <property type="match status" value="1"/>
</dbReference>
<comment type="similarity">
    <text evidence="2">Belongs to the universal stress protein A family.</text>
</comment>
<keyword evidence="7" id="KW-1185">Reference proteome</keyword>
<dbReference type="SUPFAM" id="SSF52402">
    <property type="entry name" value="Adenine nucleotide alpha hydrolases-like"/>
    <property type="match status" value="2"/>
</dbReference>
<evidence type="ECO:0000256" key="2">
    <source>
        <dbReference type="ARBA" id="ARBA00008791"/>
    </source>
</evidence>
<dbReference type="RefSeq" id="WP_004579237.1">
    <property type="nucleotide sequence ID" value="NZ_AP028878.1"/>
</dbReference>
<dbReference type="Pfam" id="PF00582">
    <property type="entry name" value="Usp"/>
    <property type="match status" value="2"/>
</dbReference>
<protein>
    <submittedName>
        <fullName evidence="6">Universal stress protein</fullName>
    </submittedName>
</protein>
<dbReference type="AlphaFoldDB" id="N6VXF2"/>
<dbReference type="GO" id="GO:0005737">
    <property type="term" value="C:cytoplasm"/>
    <property type="evidence" value="ECO:0007669"/>
    <property type="project" value="UniProtKB-SubCell"/>
</dbReference>
<name>N6VXF2_9GAMM</name>
<evidence type="ECO:0000256" key="3">
    <source>
        <dbReference type="ARBA" id="ARBA00022490"/>
    </source>
</evidence>
<dbReference type="eggNOG" id="COG0589">
    <property type="taxonomic scope" value="Bacteria"/>
</dbReference>
<dbReference type="Proteomes" id="UP000013165">
    <property type="component" value="Unassembled WGS sequence"/>
</dbReference>
<dbReference type="HOGENOM" id="CLU_049301_1_1_6"/>
<evidence type="ECO:0000259" key="5">
    <source>
        <dbReference type="Pfam" id="PF00582"/>
    </source>
</evidence>
<evidence type="ECO:0000256" key="4">
    <source>
        <dbReference type="ARBA" id="ARBA00037131"/>
    </source>
</evidence>
<keyword evidence="3" id="KW-0963">Cytoplasm</keyword>
<accession>N6VXF2</accession>
<feature type="domain" description="UspA" evidence="5">
    <location>
        <begin position="4"/>
        <end position="141"/>
    </location>
</feature>
<feature type="domain" description="UspA" evidence="5">
    <location>
        <begin position="173"/>
        <end position="311"/>
    </location>
</feature>
<comment type="caution">
    <text evidence="6">The sequence shown here is derived from an EMBL/GenBank/DDBJ whole genome shotgun (WGS) entry which is preliminary data.</text>
</comment>
<dbReference type="STRING" id="626887.J057_06306"/>
<evidence type="ECO:0000313" key="7">
    <source>
        <dbReference type="Proteomes" id="UP000013165"/>
    </source>
</evidence>
<gene>
    <name evidence="6" type="ORF">J057_06306</name>
</gene>
<reference evidence="6 7" key="1">
    <citation type="journal article" date="2013" name="Genome Announc.">
        <title>Genome Sequence of the Polycyclic Aromatic Hydrocarbon-Degrading Bacterium Strain Marinobacter nanhaiticus D15-8WT.</title>
        <authorList>
            <person name="Cui Z."/>
            <person name="Gao W."/>
            <person name="Li Q."/>
            <person name="Xu G."/>
            <person name="Zheng L."/>
        </authorList>
    </citation>
    <scope>NUCLEOTIDE SEQUENCE [LARGE SCALE GENOMIC DNA]</scope>
    <source>
        <strain evidence="6 7">D15-8W</strain>
    </source>
</reference>
<dbReference type="OrthoDB" id="239260at2"/>
<dbReference type="EMBL" id="APLQ01000011">
    <property type="protein sequence ID" value="ENO14940.1"/>
    <property type="molecule type" value="Genomic_DNA"/>
</dbReference>
<dbReference type="PANTHER" id="PTHR47892:SF1">
    <property type="entry name" value="UNIVERSAL STRESS PROTEIN E"/>
    <property type="match status" value="1"/>
</dbReference>
<evidence type="ECO:0000256" key="1">
    <source>
        <dbReference type="ARBA" id="ARBA00004496"/>
    </source>
</evidence>